<reference evidence="2" key="1">
    <citation type="submission" date="2017-01" db="EMBL/GenBank/DDBJ databases">
        <authorList>
            <person name="Brunel B."/>
        </authorList>
    </citation>
    <scope>NUCLEOTIDE SEQUENCE [LARGE SCALE GENOMIC DNA]</scope>
</reference>
<sequence>MVRPFKWIVAKVLEASGRDRGANRICDGRIEADVTCFLRSFVLLAPRQKRDGLLVKMSNASAVPT</sequence>
<dbReference type="STRING" id="1631249.BQ8794_50121"/>
<dbReference type="AlphaFoldDB" id="A0A1R3VDQ6"/>
<protein>
    <submittedName>
        <fullName evidence="1">Uncharacterized protein</fullName>
    </submittedName>
</protein>
<accession>A0A1R3VDQ6</accession>
<name>A0A1R3VDQ6_9HYPH</name>
<evidence type="ECO:0000313" key="2">
    <source>
        <dbReference type="Proteomes" id="UP000188388"/>
    </source>
</evidence>
<keyword evidence="2" id="KW-1185">Reference proteome</keyword>
<organism evidence="1 2">
    <name type="scientific">Mesorhizobium prunaredense</name>
    <dbReference type="NCBI Taxonomy" id="1631249"/>
    <lineage>
        <taxon>Bacteria</taxon>
        <taxon>Pseudomonadati</taxon>
        <taxon>Pseudomonadota</taxon>
        <taxon>Alphaproteobacteria</taxon>
        <taxon>Hyphomicrobiales</taxon>
        <taxon>Phyllobacteriaceae</taxon>
        <taxon>Mesorhizobium</taxon>
    </lineage>
</organism>
<dbReference type="Proteomes" id="UP000188388">
    <property type="component" value="Unassembled WGS sequence"/>
</dbReference>
<dbReference type="EMBL" id="FTPD01000045">
    <property type="protein sequence ID" value="SIT58019.1"/>
    <property type="molecule type" value="Genomic_DNA"/>
</dbReference>
<evidence type="ECO:0000313" key="1">
    <source>
        <dbReference type="EMBL" id="SIT58019.1"/>
    </source>
</evidence>
<proteinExistence type="predicted"/>
<gene>
    <name evidence="1" type="ORF">BQ8794_50121</name>
</gene>